<dbReference type="Proteomes" id="UP000324800">
    <property type="component" value="Unassembled WGS sequence"/>
</dbReference>
<dbReference type="EMBL" id="SNRW01003733">
    <property type="protein sequence ID" value="KAA6389048.1"/>
    <property type="molecule type" value="Genomic_DNA"/>
</dbReference>
<evidence type="ECO:0000313" key="2">
    <source>
        <dbReference type="Proteomes" id="UP000324800"/>
    </source>
</evidence>
<sequence length="196" mass="23305">MQQVYKHKQTLGEYHYSCTRPRADDSYKTLLDIVIRDKQTIDHFKQKAVDLLSDYQDFTHEDSTTLKFATFSFQIVVYGLPLGNKMNKICQHFKKEGITRNVDCDYKICWFIVASFAIHPDIIQIMSRKSDAIKLFLQYHDVNLCNRLKKDNEQLHEQYKGSNQVTNLERYQQIFKFNVITYTCDEVKHKNKSQRC</sequence>
<comment type="caution">
    <text evidence="1">The sequence shown here is derived from an EMBL/GenBank/DDBJ whole genome shotgun (WGS) entry which is preliminary data.</text>
</comment>
<proteinExistence type="predicted"/>
<accession>A0A5J4W2L1</accession>
<protein>
    <submittedName>
        <fullName evidence="1">Uncharacterized protein</fullName>
    </submittedName>
</protein>
<dbReference type="AlphaFoldDB" id="A0A5J4W2L1"/>
<organism evidence="1 2">
    <name type="scientific">Streblomastix strix</name>
    <dbReference type="NCBI Taxonomy" id="222440"/>
    <lineage>
        <taxon>Eukaryota</taxon>
        <taxon>Metamonada</taxon>
        <taxon>Preaxostyla</taxon>
        <taxon>Oxymonadida</taxon>
        <taxon>Streblomastigidae</taxon>
        <taxon>Streblomastix</taxon>
    </lineage>
</organism>
<reference evidence="1 2" key="1">
    <citation type="submission" date="2019-03" db="EMBL/GenBank/DDBJ databases">
        <title>Single cell metagenomics reveals metabolic interactions within the superorganism composed of flagellate Streblomastix strix and complex community of Bacteroidetes bacteria on its surface.</title>
        <authorList>
            <person name="Treitli S.C."/>
            <person name="Kolisko M."/>
            <person name="Husnik F."/>
            <person name="Keeling P."/>
            <person name="Hampl V."/>
        </authorList>
    </citation>
    <scope>NUCLEOTIDE SEQUENCE [LARGE SCALE GENOMIC DNA]</scope>
    <source>
        <strain evidence="1">ST1C</strain>
    </source>
</reference>
<gene>
    <name evidence="1" type="ORF">EZS28_015424</name>
</gene>
<evidence type="ECO:0000313" key="1">
    <source>
        <dbReference type="EMBL" id="KAA6389048.1"/>
    </source>
</evidence>
<name>A0A5J4W2L1_9EUKA</name>